<dbReference type="RefSeq" id="XP_005715037.1">
    <property type="nucleotide sequence ID" value="XM_005714980.1"/>
</dbReference>
<dbReference type="GeneID" id="17322754"/>
<evidence type="ECO:0000313" key="2">
    <source>
        <dbReference type="EMBL" id="CDF35218.1"/>
    </source>
</evidence>
<sequence length="413" mass="45332">MSAPVCVDKHLRVNSKIIQATFTVIEVKMFFLQPRVPDSESYVLFPHSCKGMGRRIGHLADSEGKGPCGRRGISGFFNCASPTLQTTHVHYLNVSKALHDEKCVQHGEKSVRAVPKDTVSVCIQARSINGKCLLARAPKELIHIYRSSRASALFLGQDIRSQAYACPDVIVEEKYIFIDPSFISKLSNSSTTRLKLLVVLSARVAEGSCEPTVNVLGQAALMYTADAGWRRDELSKYDKQILYHAYMMAVSSSQFPLNRVEGKESATINGSCYIKPVAGVTEIAWDWRLFLLVSGLVCSVLIITASAVFRLIYTGESWAVGSAHWSLSHLLADMPRNKDDVPCLEVVAVPPAKTSSPNSKRSSGASAEANTLGNIPFSSFIASPRRSAEGHYKYIVRSPNTAAEDRENDEDTK</sequence>
<protein>
    <submittedName>
        <fullName evidence="2">Uncharacterized protein</fullName>
    </submittedName>
</protein>
<dbReference type="Gramene" id="CDF35218">
    <property type="protein sequence ID" value="CDF35218"/>
    <property type="gene ID" value="CHC_T00003808001"/>
</dbReference>
<organism evidence="2 3">
    <name type="scientific">Chondrus crispus</name>
    <name type="common">Carrageen Irish moss</name>
    <name type="synonym">Polymorpha crispa</name>
    <dbReference type="NCBI Taxonomy" id="2769"/>
    <lineage>
        <taxon>Eukaryota</taxon>
        <taxon>Rhodophyta</taxon>
        <taxon>Florideophyceae</taxon>
        <taxon>Rhodymeniophycidae</taxon>
        <taxon>Gigartinales</taxon>
        <taxon>Gigartinaceae</taxon>
        <taxon>Chondrus</taxon>
    </lineage>
</organism>
<name>R7QBQ2_CHOCR</name>
<dbReference type="AlphaFoldDB" id="R7QBQ2"/>
<gene>
    <name evidence="2" type="ORF">CHC_T00003808001</name>
</gene>
<dbReference type="Proteomes" id="UP000012073">
    <property type="component" value="Unassembled WGS sequence"/>
</dbReference>
<evidence type="ECO:0000313" key="3">
    <source>
        <dbReference type="Proteomes" id="UP000012073"/>
    </source>
</evidence>
<dbReference type="EMBL" id="HG001723">
    <property type="protein sequence ID" value="CDF35218.1"/>
    <property type="molecule type" value="Genomic_DNA"/>
</dbReference>
<dbReference type="KEGG" id="ccp:CHC_T00003808001"/>
<accession>R7QBQ2</accession>
<feature type="compositionally biased region" description="Polar residues" evidence="1">
    <location>
        <begin position="353"/>
        <end position="371"/>
    </location>
</feature>
<feature type="region of interest" description="Disordered" evidence="1">
    <location>
        <begin position="393"/>
        <end position="413"/>
    </location>
</feature>
<feature type="region of interest" description="Disordered" evidence="1">
    <location>
        <begin position="352"/>
        <end position="371"/>
    </location>
</feature>
<reference evidence="3" key="1">
    <citation type="journal article" date="2013" name="Proc. Natl. Acad. Sci. U.S.A.">
        <title>Genome structure and metabolic features in the red seaweed Chondrus crispus shed light on evolution of the Archaeplastida.</title>
        <authorList>
            <person name="Collen J."/>
            <person name="Porcel B."/>
            <person name="Carre W."/>
            <person name="Ball S.G."/>
            <person name="Chaparro C."/>
            <person name="Tonon T."/>
            <person name="Barbeyron T."/>
            <person name="Michel G."/>
            <person name="Noel B."/>
            <person name="Valentin K."/>
            <person name="Elias M."/>
            <person name="Artiguenave F."/>
            <person name="Arun A."/>
            <person name="Aury J.M."/>
            <person name="Barbosa-Neto J.F."/>
            <person name="Bothwell J.H."/>
            <person name="Bouget F.Y."/>
            <person name="Brillet L."/>
            <person name="Cabello-Hurtado F."/>
            <person name="Capella-Gutierrez S."/>
            <person name="Charrier B."/>
            <person name="Cladiere L."/>
            <person name="Cock J.M."/>
            <person name="Coelho S.M."/>
            <person name="Colleoni C."/>
            <person name="Czjzek M."/>
            <person name="Da Silva C."/>
            <person name="Delage L."/>
            <person name="Denoeud F."/>
            <person name="Deschamps P."/>
            <person name="Dittami S.M."/>
            <person name="Gabaldon T."/>
            <person name="Gachon C.M."/>
            <person name="Groisillier A."/>
            <person name="Herve C."/>
            <person name="Jabbari K."/>
            <person name="Katinka M."/>
            <person name="Kloareg B."/>
            <person name="Kowalczyk N."/>
            <person name="Labadie K."/>
            <person name="Leblanc C."/>
            <person name="Lopez P.J."/>
            <person name="McLachlan D.H."/>
            <person name="Meslet-Cladiere L."/>
            <person name="Moustafa A."/>
            <person name="Nehr Z."/>
            <person name="Nyvall Collen P."/>
            <person name="Panaud O."/>
            <person name="Partensky F."/>
            <person name="Poulain J."/>
            <person name="Rensing S.A."/>
            <person name="Rousvoal S."/>
            <person name="Samson G."/>
            <person name="Symeonidi A."/>
            <person name="Weissenbach J."/>
            <person name="Zambounis A."/>
            <person name="Wincker P."/>
            <person name="Boyen C."/>
        </authorList>
    </citation>
    <scope>NUCLEOTIDE SEQUENCE [LARGE SCALE GENOMIC DNA]</scope>
    <source>
        <strain evidence="3">cv. Stackhouse</strain>
    </source>
</reference>
<evidence type="ECO:0000256" key="1">
    <source>
        <dbReference type="SAM" id="MobiDB-lite"/>
    </source>
</evidence>
<keyword evidence="3" id="KW-1185">Reference proteome</keyword>
<proteinExistence type="predicted"/>